<dbReference type="InterPro" id="IPR003817">
    <property type="entry name" value="PS_Dcarbxylase"/>
</dbReference>
<evidence type="ECO:0000313" key="5">
    <source>
        <dbReference type="Proteomes" id="UP000521872"/>
    </source>
</evidence>
<dbReference type="PANTHER" id="PTHR10067">
    <property type="entry name" value="PHOSPHATIDYLSERINE DECARBOXYLASE"/>
    <property type="match status" value="1"/>
</dbReference>
<protein>
    <recommendedName>
        <fullName evidence="3">L-tryptophan decarboxylase PsiD-like domain-containing protein</fullName>
    </recommendedName>
</protein>
<sequence length="432" mass="48675">MPQHEHGKYDRNAHVHHRVGGWMPKNHADLESWLAKKIETAEHNQRTQESYKHPVIAEFRDFIENDPEIYMAFHQMFDEIPSKPPYNNDPTGKPQVRDCKLMLSLFDIILEEAPSFENDNMVGLPINAILDWPMGTHAGYRAFVNPRVNEMFHKMFNVWTKFLSSPDSRYVLTSEPGGWFSPAAKEAIPEFEETFECDPSAPYHGFKSWDDFFTRRFRPGARPIELPDDDSVINSPCESTVYKTAHNVKKHDAFWLKGEPYSLAHMLNNDPLYEQFIGGSIWQAFLSALKYHRWASPVNGKIVKTVNVPGTFYAESPAMGLASDSAPDGLGINHSQSFLTSVAAWALIFIQADNPKIGLMCFVGVGMGDVSTCEITVKPGDTVKKGDQIGMFHFGGSTSCLIFRPETTVQFSDDFPPHTDVNLNQAVATVPN</sequence>
<dbReference type="Proteomes" id="UP000521872">
    <property type="component" value="Unassembled WGS sequence"/>
</dbReference>
<feature type="domain" description="L-tryptophan decarboxylase PsiD-like" evidence="3">
    <location>
        <begin position="53"/>
        <end position="187"/>
    </location>
</feature>
<organism evidence="4 5">
    <name type="scientific">Agrocybe pediades</name>
    <dbReference type="NCBI Taxonomy" id="84607"/>
    <lineage>
        <taxon>Eukaryota</taxon>
        <taxon>Fungi</taxon>
        <taxon>Dikarya</taxon>
        <taxon>Basidiomycota</taxon>
        <taxon>Agaricomycotina</taxon>
        <taxon>Agaricomycetes</taxon>
        <taxon>Agaricomycetidae</taxon>
        <taxon>Agaricales</taxon>
        <taxon>Agaricineae</taxon>
        <taxon>Strophariaceae</taxon>
        <taxon>Agrocybe</taxon>
    </lineage>
</organism>
<keyword evidence="1" id="KW-0210">Decarboxylase</keyword>
<dbReference type="InterPro" id="IPR022237">
    <property type="entry name" value="PsiD-like"/>
</dbReference>
<proteinExistence type="predicted"/>
<name>A0A8H4R0J8_9AGAR</name>
<evidence type="ECO:0000256" key="1">
    <source>
        <dbReference type="ARBA" id="ARBA00022793"/>
    </source>
</evidence>
<evidence type="ECO:0000256" key="2">
    <source>
        <dbReference type="ARBA" id="ARBA00023239"/>
    </source>
</evidence>
<dbReference type="Pfam" id="PF12588">
    <property type="entry name" value="PSDC"/>
    <property type="match status" value="1"/>
</dbReference>
<gene>
    <name evidence="4" type="ORF">D9613_004916</name>
</gene>
<dbReference type="GO" id="GO:0004609">
    <property type="term" value="F:phosphatidylserine decarboxylase activity"/>
    <property type="evidence" value="ECO:0007669"/>
    <property type="project" value="InterPro"/>
</dbReference>
<dbReference type="GO" id="GO:0006646">
    <property type="term" value="P:phosphatidylethanolamine biosynthetic process"/>
    <property type="evidence" value="ECO:0007669"/>
    <property type="project" value="TreeGrafter"/>
</dbReference>
<dbReference type="GO" id="GO:0005739">
    <property type="term" value="C:mitochondrion"/>
    <property type="evidence" value="ECO:0007669"/>
    <property type="project" value="TreeGrafter"/>
</dbReference>
<keyword evidence="2" id="KW-0456">Lyase</keyword>
<evidence type="ECO:0000313" key="4">
    <source>
        <dbReference type="EMBL" id="KAF4620046.1"/>
    </source>
</evidence>
<dbReference type="Pfam" id="PF02666">
    <property type="entry name" value="PS_Dcarbxylase"/>
    <property type="match status" value="1"/>
</dbReference>
<accession>A0A8H4R0J8</accession>
<reference evidence="4 5" key="1">
    <citation type="submission" date="2019-12" db="EMBL/GenBank/DDBJ databases">
        <authorList>
            <person name="Floudas D."/>
            <person name="Bentzer J."/>
            <person name="Ahren D."/>
            <person name="Johansson T."/>
            <person name="Persson P."/>
            <person name="Tunlid A."/>
        </authorList>
    </citation>
    <scope>NUCLEOTIDE SEQUENCE [LARGE SCALE GENOMIC DNA]</scope>
    <source>
        <strain evidence="4 5">CBS 102.39</strain>
    </source>
</reference>
<dbReference type="AlphaFoldDB" id="A0A8H4R0J8"/>
<keyword evidence="5" id="KW-1185">Reference proteome</keyword>
<comment type="caution">
    <text evidence="4">The sequence shown here is derived from an EMBL/GenBank/DDBJ whole genome shotgun (WGS) entry which is preliminary data.</text>
</comment>
<evidence type="ECO:0000259" key="3">
    <source>
        <dbReference type="Pfam" id="PF12588"/>
    </source>
</evidence>
<dbReference type="EMBL" id="JAACJL010000016">
    <property type="protein sequence ID" value="KAF4620046.1"/>
    <property type="molecule type" value="Genomic_DNA"/>
</dbReference>
<dbReference type="PANTHER" id="PTHR10067:SF9">
    <property type="entry name" value="PHOSPHATIDYLSERINE DECARBOXYLASE FAMILY PROTEIN (AFU_ORTHOLOGUE AFUA_7G01730)"/>
    <property type="match status" value="1"/>
</dbReference>